<dbReference type="Gene3D" id="3.40.190.10">
    <property type="entry name" value="Periplasmic binding protein-like II"/>
    <property type="match status" value="1"/>
</dbReference>
<name>A0ABP9H0L0_9ACTN</name>
<sequence length="524" mass="56157">MARTKRAIAAATVGILAATTLAACGSDDKDKNTAGGGGSTVILGTTDKPGSLDPAAAYDLPSWTIIRNTFQKLYRYPEGSTTAVPDAAEKCEFPDPKTYTCTLKPGQTFSDGTPLTAKDVKFSFDRMVKINDPNGPAGLLAAMDTVEAPDDLKVVFHLKAADVTFASIVASEVGAIVPAAKYPADKLADSGFVLGSGPYKLTKFTADQQAGFELNDKYKGDIKSANGKFVIQYFPQSSALKQAIENGTVDVAVTGLSPTDIQDLRGKSAQGIKVIDGIGSTIRFMAFNVKNAPADNKAVRQAIAQTVDREAMIKQAYNGTVDPLYTLVANGFAGHADAFKEKYGAPSKEKAKAILDAAGVKTPVDLTLWYNPGHYGATTADEYTEIKRQLDESGLFKVKLETTEWEAYKKAYAAGEYAIFGAGWQPDFPDSDNYVAPFLLPDGTFHVNYNNQAATDLIAKEHNSADPTVRNQAFTELQKIAAEDVPFLPLWQGKQVAVTRPGIEGVDKTLDVSVLISFWVIGKK</sequence>
<evidence type="ECO:0000256" key="5">
    <source>
        <dbReference type="SAM" id="SignalP"/>
    </source>
</evidence>
<dbReference type="PANTHER" id="PTHR30290:SF10">
    <property type="entry name" value="PERIPLASMIC OLIGOPEPTIDE-BINDING PROTEIN-RELATED"/>
    <property type="match status" value="1"/>
</dbReference>
<keyword evidence="4 5" id="KW-0732">Signal</keyword>
<evidence type="ECO:0000313" key="7">
    <source>
        <dbReference type="EMBL" id="GAA4955568.1"/>
    </source>
</evidence>
<protein>
    <submittedName>
        <fullName evidence="7">ABC transporter substrate-binding protein</fullName>
    </submittedName>
</protein>
<keyword evidence="8" id="KW-1185">Reference proteome</keyword>
<reference evidence="8" key="1">
    <citation type="journal article" date="2019" name="Int. J. Syst. Evol. Microbiol.">
        <title>The Global Catalogue of Microorganisms (GCM) 10K type strain sequencing project: providing services to taxonomists for standard genome sequencing and annotation.</title>
        <authorList>
            <consortium name="The Broad Institute Genomics Platform"/>
            <consortium name="The Broad Institute Genome Sequencing Center for Infectious Disease"/>
            <person name="Wu L."/>
            <person name="Ma J."/>
        </authorList>
    </citation>
    <scope>NUCLEOTIDE SEQUENCE [LARGE SCALE GENOMIC DNA]</scope>
    <source>
        <strain evidence="8">JCM 17986</strain>
    </source>
</reference>
<dbReference type="Gene3D" id="3.10.105.10">
    <property type="entry name" value="Dipeptide-binding Protein, Domain 3"/>
    <property type="match status" value="1"/>
</dbReference>
<dbReference type="Pfam" id="PF00496">
    <property type="entry name" value="SBP_bac_5"/>
    <property type="match status" value="1"/>
</dbReference>
<dbReference type="RefSeq" id="WP_345674693.1">
    <property type="nucleotide sequence ID" value="NZ_BAABHS010000005.1"/>
</dbReference>
<dbReference type="PANTHER" id="PTHR30290">
    <property type="entry name" value="PERIPLASMIC BINDING COMPONENT OF ABC TRANSPORTER"/>
    <property type="match status" value="1"/>
</dbReference>
<dbReference type="Proteomes" id="UP001500466">
    <property type="component" value="Unassembled WGS sequence"/>
</dbReference>
<gene>
    <name evidence="7" type="ORF">GCM10023205_16880</name>
</gene>
<evidence type="ECO:0000313" key="8">
    <source>
        <dbReference type="Proteomes" id="UP001500466"/>
    </source>
</evidence>
<feature type="signal peptide" evidence="5">
    <location>
        <begin position="1"/>
        <end position="22"/>
    </location>
</feature>
<feature type="domain" description="Solute-binding protein family 5" evidence="6">
    <location>
        <begin position="83"/>
        <end position="443"/>
    </location>
</feature>
<keyword evidence="3" id="KW-0813">Transport</keyword>
<comment type="similarity">
    <text evidence="2">Belongs to the bacterial solute-binding protein 5 family.</text>
</comment>
<evidence type="ECO:0000256" key="4">
    <source>
        <dbReference type="ARBA" id="ARBA00022729"/>
    </source>
</evidence>
<evidence type="ECO:0000256" key="3">
    <source>
        <dbReference type="ARBA" id="ARBA00022448"/>
    </source>
</evidence>
<dbReference type="EMBL" id="BAABHS010000005">
    <property type="protein sequence ID" value="GAA4955568.1"/>
    <property type="molecule type" value="Genomic_DNA"/>
</dbReference>
<comment type="caution">
    <text evidence="7">The sequence shown here is derived from an EMBL/GenBank/DDBJ whole genome shotgun (WGS) entry which is preliminary data.</text>
</comment>
<comment type="subcellular location">
    <subcellularLocation>
        <location evidence="1">Cell envelope</location>
    </subcellularLocation>
</comment>
<dbReference type="InterPro" id="IPR039424">
    <property type="entry name" value="SBP_5"/>
</dbReference>
<organism evidence="7 8">
    <name type="scientific">Yinghuangia aomiensis</name>
    <dbReference type="NCBI Taxonomy" id="676205"/>
    <lineage>
        <taxon>Bacteria</taxon>
        <taxon>Bacillati</taxon>
        <taxon>Actinomycetota</taxon>
        <taxon>Actinomycetes</taxon>
        <taxon>Kitasatosporales</taxon>
        <taxon>Streptomycetaceae</taxon>
        <taxon>Yinghuangia</taxon>
    </lineage>
</organism>
<dbReference type="InterPro" id="IPR030678">
    <property type="entry name" value="Peptide/Ni-bd"/>
</dbReference>
<dbReference type="PROSITE" id="PS51257">
    <property type="entry name" value="PROKAR_LIPOPROTEIN"/>
    <property type="match status" value="1"/>
</dbReference>
<proteinExistence type="inferred from homology"/>
<dbReference type="InterPro" id="IPR000914">
    <property type="entry name" value="SBP_5_dom"/>
</dbReference>
<evidence type="ECO:0000259" key="6">
    <source>
        <dbReference type="Pfam" id="PF00496"/>
    </source>
</evidence>
<evidence type="ECO:0000256" key="1">
    <source>
        <dbReference type="ARBA" id="ARBA00004196"/>
    </source>
</evidence>
<accession>A0ABP9H0L0</accession>
<feature type="chain" id="PRO_5045631800" evidence="5">
    <location>
        <begin position="23"/>
        <end position="524"/>
    </location>
</feature>
<dbReference type="SUPFAM" id="SSF53850">
    <property type="entry name" value="Periplasmic binding protein-like II"/>
    <property type="match status" value="1"/>
</dbReference>
<dbReference type="PIRSF" id="PIRSF002741">
    <property type="entry name" value="MppA"/>
    <property type="match status" value="1"/>
</dbReference>
<evidence type="ECO:0000256" key="2">
    <source>
        <dbReference type="ARBA" id="ARBA00005695"/>
    </source>
</evidence>